<evidence type="ECO:0000313" key="1">
    <source>
        <dbReference type="EMBL" id="USN14508.1"/>
    </source>
</evidence>
<proteinExistence type="predicted"/>
<organism evidence="1 2">
    <name type="scientific">Brevundimonas phage vB_BpoS-Domovoi</name>
    <dbReference type="NCBI Taxonomy" id="2948598"/>
    <lineage>
        <taxon>Viruses</taxon>
        <taxon>Duplodnaviria</taxon>
        <taxon>Heunggongvirae</taxon>
        <taxon>Uroviricota</taxon>
        <taxon>Caudoviricetes</taxon>
        <taxon>Jeanschmidtviridae</taxon>
        <taxon>Marchewkavirus</taxon>
        <taxon>Marchewkavirus domovoi</taxon>
    </lineage>
</organism>
<evidence type="ECO:0000313" key="2">
    <source>
        <dbReference type="Proteomes" id="UP001057221"/>
    </source>
</evidence>
<gene>
    <name evidence="1" type="ORF">DOMOVOI_00330</name>
</gene>
<protein>
    <submittedName>
        <fullName evidence="1">Uncharacterized protein</fullName>
    </submittedName>
</protein>
<accession>A0A9E7MPZ6</accession>
<dbReference type="Proteomes" id="UP001057221">
    <property type="component" value="Segment"/>
</dbReference>
<reference evidence="1 2" key="1">
    <citation type="submission" date="2022-05" db="EMBL/GenBank/DDBJ databases">
        <authorList>
            <person name="Friedrich I."/>
            <person name="Poehlein A."/>
            <person name="Schneider D."/>
            <person name="Hertel R."/>
            <person name="Daniel R."/>
        </authorList>
    </citation>
    <scope>NUCLEOTIDE SEQUENCE [LARGE SCALE GENOMIC DNA]</scope>
</reference>
<dbReference type="EMBL" id="ON529855">
    <property type="protein sequence ID" value="USN14508.1"/>
    <property type="molecule type" value="Genomic_DNA"/>
</dbReference>
<sequence>MSRRDPFVVALEAVEAAEIRLVALSEQMMRDALRDLSLALPGRTVWLLAGNGEREIYISRKRRWMGGATNERGWFIFDGLPPKLTPLWRNNRFAAQPAILERFYAAEKERGDYNPILGVLGSLAYRDGVETPTAELRTH</sequence>
<keyword evidence="2" id="KW-1185">Reference proteome</keyword>
<name>A0A9E7MPZ6_9CAUD</name>